<proteinExistence type="predicted"/>
<accession>A0A6I4IZJ2</accession>
<evidence type="ECO:0000313" key="4">
    <source>
        <dbReference type="Proteomes" id="UP000441389"/>
    </source>
</evidence>
<organism evidence="3 4">
    <name type="scientific">Sphingomonas horti</name>
    <dbReference type="NCBI Taxonomy" id="2682842"/>
    <lineage>
        <taxon>Bacteria</taxon>
        <taxon>Pseudomonadati</taxon>
        <taxon>Pseudomonadota</taxon>
        <taxon>Alphaproteobacteria</taxon>
        <taxon>Sphingomonadales</taxon>
        <taxon>Sphingomonadaceae</taxon>
        <taxon>Sphingomonas</taxon>
    </lineage>
</organism>
<dbReference type="NCBIfam" id="TIGR02595">
    <property type="entry name" value="PEP_CTERM"/>
    <property type="match status" value="1"/>
</dbReference>
<evidence type="ECO:0000259" key="2">
    <source>
        <dbReference type="Pfam" id="PF07589"/>
    </source>
</evidence>
<feature type="domain" description="Ice-binding protein C-terminal" evidence="2">
    <location>
        <begin position="203"/>
        <end position="227"/>
    </location>
</feature>
<reference evidence="3 4" key="1">
    <citation type="submission" date="2019-12" db="EMBL/GenBank/DDBJ databases">
        <authorList>
            <person name="Huq M.A."/>
        </authorList>
    </citation>
    <scope>NUCLEOTIDE SEQUENCE [LARGE SCALE GENOMIC DNA]</scope>
    <source>
        <strain evidence="3 4">MAH-20</strain>
    </source>
</reference>
<keyword evidence="4" id="KW-1185">Reference proteome</keyword>
<dbReference type="EMBL" id="WQMS01000006">
    <property type="protein sequence ID" value="MVO77496.1"/>
    <property type="molecule type" value="Genomic_DNA"/>
</dbReference>
<feature type="signal peptide" evidence="1">
    <location>
        <begin position="1"/>
        <end position="19"/>
    </location>
</feature>
<dbReference type="AlphaFoldDB" id="A0A6I4IZJ2"/>
<protein>
    <submittedName>
        <fullName evidence="3">PEPxxWA-CTERM sorting domain-containing protein</fullName>
    </submittedName>
</protein>
<dbReference type="NCBIfam" id="NF035944">
    <property type="entry name" value="PEPxxWA-CTERM"/>
    <property type="match status" value="1"/>
</dbReference>
<dbReference type="InterPro" id="IPR013424">
    <property type="entry name" value="Ice-binding_C"/>
</dbReference>
<dbReference type="Proteomes" id="UP000441389">
    <property type="component" value="Unassembled WGS sequence"/>
</dbReference>
<dbReference type="Pfam" id="PF07589">
    <property type="entry name" value="PEP-CTERM"/>
    <property type="match status" value="1"/>
</dbReference>
<keyword evidence="1" id="KW-0732">Signal</keyword>
<feature type="chain" id="PRO_5026297547" evidence="1">
    <location>
        <begin position="20"/>
        <end position="233"/>
    </location>
</feature>
<dbReference type="RefSeq" id="WP_157026423.1">
    <property type="nucleotide sequence ID" value="NZ_WQMS01000006.1"/>
</dbReference>
<sequence length="233" mass="23899">MRKLVLTGLVAALAAPAGASIVYSNNFDAENGGNTALNYNGFNGLTVSNGTVDLVRSGDFGITCPGGTGSCVDLDGSTFDAGLVSSNSYAFNAGDRVALSLVFSGNQRNAPPPDSFSMSFNFAAPVSGQFGYMSSTLGSSIANFTNLTSLTLTVSNIQPNFAFTDLTFFFDPTNAGSTVFGLQDGGSDNIGVVIDNLVLSVGAVPEPSTWATMIAGFGLAGIGLRRRQRAAIV</sequence>
<gene>
    <name evidence="3" type="ORF">GON01_06020</name>
</gene>
<name>A0A6I4IZJ2_9SPHN</name>
<evidence type="ECO:0000313" key="3">
    <source>
        <dbReference type="EMBL" id="MVO77496.1"/>
    </source>
</evidence>
<evidence type="ECO:0000256" key="1">
    <source>
        <dbReference type="SAM" id="SignalP"/>
    </source>
</evidence>
<comment type="caution">
    <text evidence="3">The sequence shown here is derived from an EMBL/GenBank/DDBJ whole genome shotgun (WGS) entry which is preliminary data.</text>
</comment>